<dbReference type="SUPFAM" id="SSF56219">
    <property type="entry name" value="DNase I-like"/>
    <property type="match status" value="1"/>
</dbReference>
<dbReference type="InterPro" id="IPR036691">
    <property type="entry name" value="Endo/exonu/phosph_ase_sf"/>
</dbReference>
<reference evidence="2 3" key="1">
    <citation type="journal article" date="2021" name="BMC Biol.">
        <title>Horizontally acquired antibacterial genes associated with adaptive radiation of ladybird beetles.</title>
        <authorList>
            <person name="Li H.S."/>
            <person name="Tang X.F."/>
            <person name="Huang Y.H."/>
            <person name="Xu Z.Y."/>
            <person name="Chen M.L."/>
            <person name="Du X.Y."/>
            <person name="Qiu B.Y."/>
            <person name="Chen P.T."/>
            <person name="Zhang W."/>
            <person name="Slipinski A."/>
            <person name="Escalona H.E."/>
            <person name="Waterhouse R.M."/>
            <person name="Zwick A."/>
            <person name="Pang H."/>
        </authorList>
    </citation>
    <scope>NUCLEOTIDE SEQUENCE [LARGE SCALE GENOMIC DNA]</scope>
    <source>
        <strain evidence="2">SYSU2018</strain>
    </source>
</reference>
<evidence type="ECO:0000313" key="2">
    <source>
        <dbReference type="EMBL" id="KAL3281553.1"/>
    </source>
</evidence>
<evidence type="ECO:0000313" key="3">
    <source>
        <dbReference type="Proteomes" id="UP001516400"/>
    </source>
</evidence>
<comment type="caution">
    <text evidence="2">The sequence shown here is derived from an EMBL/GenBank/DDBJ whole genome shotgun (WGS) entry which is preliminary data.</text>
</comment>
<sequence length="167" mass="18845">MGEDEEVKGSVVDKSSPQNGMLLEIKEDIRSMNAKYDKLIEAIKFHGGKVSDFEATNAKFEQKLKEIDQLKKENSELNDIFTKTSESEFDIMCLTETWLNVSCHDHEFISRSYNVFRKDRSSQDKRDGGGVLIAVGRGVVTVARPEWSSTVEDVWVTMSSPRGTSES</sequence>
<gene>
    <name evidence="2" type="ORF">HHI36_004761</name>
</gene>
<keyword evidence="3" id="KW-1185">Reference proteome</keyword>
<dbReference type="Gene3D" id="3.60.10.10">
    <property type="entry name" value="Endonuclease/exonuclease/phosphatase"/>
    <property type="match status" value="1"/>
</dbReference>
<dbReference type="AlphaFoldDB" id="A0ABD2NS69"/>
<name>A0ABD2NS69_9CUCU</name>
<keyword evidence="1" id="KW-0175">Coiled coil</keyword>
<proteinExistence type="predicted"/>
<organism evidence="2 3">
    <name type="scientific">Cryptolaemus montrouzieri</name>
    <dbReference type="NCBI Taxonomy" id="559131"/>
    <lineage>
        <taxon>Eukaryota</taxon>
        <taxon>Metazoa</taxon>
        <taxon>Ecdysozoa</taxon>
        <taxon>Arthropoda</taxon>
        <taxon>Hexapoda</taxon>
        <taxon>Insecta</taxon>
        <taxon>Pterygota</taxon>
        <taxon>Neoptera</taxon>
        <taxon>Endopterygota</taxon>
        <taxon>Coleoptera</taxon>
        <taxon>Polyphaga</taxon>
        <taxon>Cucujiformia</taxon>
        <taxon>Coccinelloidea</taxon>
        <taxon>Coccinellidae</taxon>
        <taxon>Scymninae</taxon>
        <taxon>Scymnini</taxon>
        <taxon>Cryptolaemus</taxon>
    </lineage>
</organism>
<feature type="coiled-coil region" evidence="1">
    <location>
        <begin position="22"/>
        <end position="80"/>
    </location>
</feature>
<accession>A0ABD2NS69</accession>
<protein>
    <submittedName>
        <fullName evidence="2">Uncharacterized protein</fullName>
    </submittedName>
</protein>
<dbReference type="EMBL" id="JABFTP020000144">
    <property type="protein sequence ID" value="KAL3281553.1"/>
    <property type="molecule type" value="Genomic_DNA"/>
</dbReference>
<evidence type="ECO:0000256" key="1">
    <source>
        <dbReference type="SAM" id="Coils"/>
    </source>
</evidence>
<dbReference type="Proteomes" id="UP001516400">
    <property type="component" value="Unassembled WGS sequence"/>
</dbReference>